<dbReference type="Gene3D" id="3.90.550.10">
    <property type="entry name" value="Spore Coat Polysaccharide Biosynthesis Protein SpsA, Chain A"/>
    <property type="match status" value="1"/>
</dbReference>
<evidence type="ECO:0000256" key="1">
    <source>
        <dbReference type="ARBA" id="ARBA00006739"/>
    </source>
</evidence>
<reference evidence="5 6" key="1">
    <citation type="submission" date="2020-01" db="EMBL/GenBank/DDBJ databases">
        <title>Genomes assembled from Gulf of Kutch pelagic sediment metagenomes.</title>
        <authorList>
            <person name="Chandrashekar M."/>
            <person name="Mahajan M.S."/>
            <person name="Dave K.J."/>
            <person name="Vatsa P."/>
            <person name="Nathani N.M."/>
        </authorList>
    </citation>
    <scope>NUCLEOTIDE SEQUENCE [LARGE SCALE GENOMIC DNA]</scope>
    <source>
        <strain evidence="5">KS3-K002</strain>
    </source>
</reference>
<comment type="similarity">
    <text evidence="1">Belongs to the glycosyltransferase 2 family.</text>
</comment>
<feature type="domain" description="Glycosyltransferase 2-like" evidence="4">
    <location>
        <begin position="10"/>
        <end position="129"/>
    </location>
</feature>
<evidence type="ECO:0000256" key="2">
    <source>
        <dbReference type="ARBA" id="ARBA00022676"/>
    </source>
</evidence>
<comment type="caution">
    <text evidence="5">The sequence shown here is derived from an EMBL/GenBank/DDBJ whole genome shotgun (WGS) entry which is preliminary data.</text>
</comment>
<evidence type="ECO:0000313" key="5">
    <source>
        <dbReference type="EMBL" id="NIR76768.1"/>
    </source>
</evidence>
<evidence type="ECO:0000256" key="3">
    <source>
        <dbReference type="ARBA" id="ARBA00022679"/>
    </source>
</evidence>
<sequence>MEGLGMKVGVVMTCRDAWDYTRAALDSIASEYDLLTIVVDDGSTDGTKDGLEAWQDGSDDRMVLTDPPFDSLAGKWNAGIRKAWEAGCDCVLVTNNDVLFHPETIDRLVERIQDDDVVLVSAHNIEGIFTESGIPPEFIISGEWELEDDIGGEAECPDFSCFMLSRECWDIVGDFDERYEPAFFEDNDYHERILRKGLKALNIPSAPYYHYGSITVDQDQSEARHERFRKTRDKFYQKWGYVPAGHAAVGKLGPIRLLVIGDGAKPTGFARVTHSILERLHETGDYDIHHLAINHHGDPPGVPWRMYPAHLSNPPDQFGRGRVRELYDALNPDAVFMVQDVWHISEYVQSRHGMRGLVAYYPVDSPNLHPLWTIHLGRCVEVCTYTEFGAAQSALSMEMAWRQTVNDVFAARGDPDKVALGAIRLNRGTRWLDQRYQIPMHRLHQLCDPGEYNVVPHGVDSEIFRPVDQQIARRRMGVPEDAFVVGYVHRNQPRKRQDLMLRAFAKFIKGVRDDDVGIAALEKLRAAPAKIRDAVLVLHCALEEQAGWDLEELASSYGIDGRVQFSKSEQGHITNAELNLLYNTFDVNANLGGGEGWGLSHFESGVSGVPQMVPDWAATRELWHGRAKVVPVVEVRHADYQLNTMQAQCSSDAAADMLLELYEDAGERERLGEAAREFCTRDEYTWDSVAENFDGIIKRAATLKGVPHKTVTLTKQGAAA</sequence>
<dbReference type="CDD" id="cd03801">
    <property type="entry name" value="GT4_PimA-like"/>
    <property type="match status" value="1"/>
</dbReference>
<gene>
    <name evidence="5" type="ORF">GWO12_16955</name>
</gene>
<protein>
    <submittedName>
        <fullName evidence="5">Glycosyltransferase</fullName>
    </submittedName>
</protein>
<dbReference type="PANTHER" id="PTHR43179:SF12">
    <property type="entry name" value="GALACTOFURANOSYLTRANSFERASE GLFT2"/>
    <property type="match status" value="1"/>
</dbReference>
<dbReference type="InterPro" id="IPR029044">
    <property type="entry name" value="Nucleotide-diphossugar_trans"/>
</dbReference>
<dbReference type="PANTHER" id="PTHR43179">
    <property type="entry name" value="RHAMNOSYLTRANSFERASE WBBL"/>
    <property type="match status" value="1"/>
</dbReference>
<evidence type="ECO:0000313" key="6">
    <source>
        <dbReference type="Proteomes" id="UP000702544"/>
    </source>
</evidence>
<name>A0AAE4ZBK6_9BACT</name>
<dbReference type="InterPro" id="IPR001173">
    <property type="entry name" value="Glyco_trans_2-like"/>
</dbReference>
<dbReference type="Gene3D" id="3.40.50.11930">
    <property type="match status" value="1"/>
</dbReference>
<dbReference type="Gene3D" id="3.40.50.2000">
    <property type="entry name" value="Glycogen Phosphorylase B"/>
    <property type="match status" value="1"/>
</dbReference>
<dbReference type="SUPFAM" id="SSF53448">
    <property type="entry name" value="Nucleotide-diphospho-sugar transferases"/>
    <property type="match status" value="1"/>
</dbReference>
<keyword evidence="2" id="KW-0328">Glycosyltransferase</keyword>
<dbReference type="GO" id="GO:0016757">
    <property type="term" value="F:glycosyltransferase activity"/>
    <property type="evidence" value="ECO:0007669"/>
    <property type="project" value="UniProtKB-KW"/>
</dbReference>
<dbReference type="AlphaFoldDB" id="A0AAE4ZBK6"/>
<dbReference type="SUPFAM" id="SSF53756">
    <property type="entry name" value="UDP-Glycosyltransferase/glycogen phosphorylase"/>
    <property type="match status" value="1"/>
</dbReference>
<dbReference type="Pfam" id="PF00535">
    <property type="entry name" value="Glycos_transf_2"/>
    <property type="match status" value="1"/>
</dbReference>
<dbReference type="EMBL" id="JAACAK010000148">
    <property type="protein sequence ID" value="NIR76768.1"/>
    <property type="molecule type" value="Genomic_DNA"/>
</dbReference>
<proteinExistence type="inferred from homology"/>
<accession>A0AAE4ZBK6</accession>
<evidence type="ECO:0000259" key="4">
    <source>
        <dbReference type="Pfam" id="PF00535"/>
    </source>
</evidence>
<organism evidence="5 6">
    <name type="scientific">Candidatus Kutchimonas denitrificans</name>
    <dbReference type="NCBI Taxonomy" id="3056748"/>
    <lineage>
        <taxon>Bacteria</taxon>
        <taxon>Pseudomonadati</taxon>
        <taxon>Gemmatimonadota</taxon>
        <taxon>Gemmatimonadia</taxon>
        <taxon>Candidatus Palauibacterales</taxon>
        <taxon>Candidatus Palauibacteraceae</taxon>
        <taxon>Candidatus Kutchimonas</taxon>
    </lineage>
</organism>
<keyword evidence="3" id="KW-0808">Transferase</keyword>
<dbReference type="Proteomes" id="UP000702544">
    <property type="component" value="Unassembled WGS sequence"/>
</dbReference>